<evidence type="ECO:0000259" key="3">
    <source>
        <dbReference type="PROSITE" id="PS01124"/>
    </source>
</evidence>
<dbReference type="EMBL" id="CP001778">
    <property type="protein sequence ID" value="ADD43010.1"/>
    <property type="molecule type" value="Genomic_DNA"/>
</dbReference>
<dbReference type="AlphaFoldDB" id="D3PUJ7"/>
<evidence type="ECO:0000256" key="2">
    <source>
        <dbReference type="ARBA" id="ARBA00023163"/>
    </source>
</evidence>
<keyword evidence="2" id="KW-0804">Transcription</keyword>
<dbReference type="Pfam" id="PF01965">
    <property type="entry name" value="DJ-1_PfpI"/>
    <property type="match status" value="1"/>
</dbReference>
<dbReference type="InterPro" id="IPR002818">
    <property type="entry name" value="DJ-1/PfpI"/>
</dbReference>
<dbReference type="Proteomes" id="UP000000844">
    <property type="component" value="Chromosome"/>
</dbReference>
<dbReference type="Gene3D" id="1.10.10.60">
    <property type="entry name" value="Homeodomain-like"/>
    <property type="match status" value="1"/>
</dbReference>
<dbReference type="Gene3D" id="3.40.50.880">
    <property type="match status" value="1"/>
</dbReference>
<dbReference type="GO" id="GO:0043565">
    <property type="term" value="F:sequence-specific DNA binding"/>
    <property type="evidence" value="ECO:0007669"/>
    <property type="project" value="InterPro"/>
</dbReference>
<dbReference type="KEGG" id="sna:Snas_3344"/>
<dbReference type="PROSITE" id="PS01124">
    <property type="entry name" value="HTH_ARAC_FAMILY_2"/>
    <property type="match status" value="1"/>
</dbReference>
<dbReference type="InterPro" id="IPR018060">
    <property type="entry name" value="HTH_AraC"/>
</dbReference>
<dbReference type="PANTHER" id="PTHR43130">
    <property type="entry name" value="ARAC-FAMILY TRANSCRIPTIONAL REGULATOR"/>
    <property type="match status" value="1"/>
</dbReference>
<dbReference type="PANTHER" id="PTHR43130:SF3">
    <property type="entry name" value="HTH-TYPE TRANSCRIPTIONAL REGULATOR RV1931C"/>
    <property type="match status" value="1"/>
</dbReference>
<sequence length="306" mass="33148">MIDDMPMYELGIACEIFRHPWYSLRLCSSGPVRIETGFTIHPEHSLDTLGAADTVLIPALPHACLNSGRPIPPDLIAAVRAAATAGARMVSLCSGAFVLAAAGVLDGKRATTHWQQAATLAKWYPNVDVDASVLYVDNGDVLTSAGRSAAMDLCLHVVRHDLGSHIANSLARVMVVPAHRPGGQAQYIAQSVPTTDDEGLGATLQWALDRLDQPLTVAAWARQAKMSTRTFVRRFHEATATTPRQWLLNQRLNRARELLESTTMSIDHISKHSGLGSSANLRHHFNAAMGTTPTSYRRAFQSTSPA</sequence>
<dbReference type="SMART" id="SM00342">
    <property type="entry name" value="HTH_ARAC"/>
    <property type="match status" value="1"/>
</dbReference>
<protein>
    <submittedName>
        <fullName evidence="4">Transcriptional regulator, AraC family</fullName>
    </submittedName>
</protein>
<dbReference type="Pfam" id="PF12833">
    <property type="entry name" value="HTH_18"/>
    <property type="match status" value="1"/>
</dbReference>
<keyword evidence="1" id="KW-0805">Transcription regulation</keyword>
<gene>
    <name evidence="4" type="ordered locus">Snas_3344</name>
</gene>
<dbReference type="SUPFAM" id="SSF46689">
    <property type="entry name" value="Homeodomain-like"/>
    <property type="match status" value="2"/>
</dbReference>
<dbReference type="InterPro" id="IPR009057">
    <property type="entry name" value="Homeodomain-like_sf"/>
</dbReference>
<dbReference type="eggNOG" id="COG4977">
    <property type="taxonomic scope" value="Bacteria"/>
</dbReference>
<reference evidence="4 5" key="1">
    <citation type="journal article" date="2009" name="Stand. Genomic Sci.">
        <title>Complete genome sequence of Stackebrandtia nassauensis type strain (LLR-40K-21).</title>
        <authorList>
            <person name="Munk C."/>
            <person name="Lapidus A."/>
            <person name="Copeland A."/>
            <person name="Jando M."/>
            <person name="Mayilraj S."/>
            <person name="Glavina Del Rio T."/>
            <person name="Nolan M."/>
            <person name="Chen F."/>
            <person name="Lucas S."/>
            <person name="Tice H."/>
            <person name="Cheng J.F."/>
            <person name="Han C."/>
            <person name="Detter J.C."/>
            <person name="Bruce D."/>
            <person name="Goodwin L."/>
            <person name="Chain P."/>
            <person name="Pitluck S."/>
            <person name="Goker M."/>
            <person name="Ovchinikova G."/>
            <person name="Pati A."/>
            <person name="Ivanova N."/>
            <person name="Mavromatis K."/>
            <person name="Chen A."/>
            <person name="Palaniappan K."/>
            <person name="Land M."/>
            <person name="Hauser L."/>
            <person name="Chang Y.J."/>
            <person name="Jeffries C.D."/>
            <person name="Bristow J."/>
            <person name="Eisen J.A."/>
            <person name="Markowitz V."/>
            <person name="Hugenholtz P."/>
            <person name="Kyrpides N.C."/>
            <person name="Klenk H.P."/>
        </authorList>
    </citation>
    <scope>NUCLEOTIDE SEQUENCE [LARGE SCALE GENOMIC DNA]</scope>
    <source>
        <strain evidence="5">DSM 44728 / CIP 108903 / NRRL B-16338 / NBRC 102104 / LLR-40K-21</strain>
    </source>
</reference>
<dbReference type="STRING" id="446470.Snas_3344"/>
<dbReference type="InterPro" id="IPR052158">
    <property type="entry name" value="INH-QAR"/>
</dbReference>
<evidence type="ECO:0000256" key="1">
    <source>
        <dbReference type="ARBA" id="ARBA00023015"/>
    </source>
</evidence>
<feature type="domain" description="HTH araC/xylS-type" evidence="3">
    <location>
        <begin position="201"/>
        <end position="299"/>
    </location>
</feature>
<organism evidence="4 5">
    <name type="scientific">Stackebrandtia nassauensis (strain DSM 44728 / CIP 108903 / NRRL B-16338 / NBRC 102104 / LLR-40K-21)</name>
    <dbReference type="NCBI Taxonomy" id="446470"/>
    <lineage>
        <taxon>Bacteria</taxon>
        <taxon>Bacillati</taxon>
        <taxon>Actinomycetota</taxon>
        <taxon>Actinomycetes</taxon>
        <taxon>Glycomycetales</taxon>
        <taxon>Glycomycetaceae</taxon>
        <taxon>Stackebrandtia</taxon>
    </lineage>
</organism>
<keyword evidence="5" id="KW-1185">Reference proteome</keyword>
<dbReference type="RefSeq" id="WP_013018581.1">
    <property type="nucleotide sequence ID" value="NC_013947.1"/>
</dbReference>
<evidence type="ECO:0000313" key="5">
    <source>
        <dbReference type="Proteomes" id="UP000000844"/>
    </source>
</evidence>
<accession>D3PUJ7</accession>
<name>D3PUJ7_STANL</name>
<dbReference type="GO" id="GO:0003700">
    <property type="term" value="F:DNA-binding transcription factor activity"/>
    <property type="evidence" value="ECO:0007669"/>
    <property type="project" value="InterPro"/>
</dbReference>
<dbReference type="SUPFAM" id="SSF52317">
    <property type="entry name" value="Class I glutamine amidotransferase-like"/>
    <property type="match status" value="1"/>
</dbReference>
<dbReference type="HOGENOM" id="CLU_000445_59_0_11"/>
<evidence type="ECO:0000313" key="4">
    <source>
        <dbReference type="EMBL" id="ADD43010.1"/>
    </source>
</evidence>
<dbReference type="CDD" id="cd03137">
    <property type="entry name" value="GATase1_AraC_1"/>
    <property type="match status" value="1"/>
</dbReference>
<dbReference type="InterPro" id="IPR029062">
    <property type="entry name" value="Class_I_gatase-like"/>
</dbReference>
<proteinExistence type="predicted"/>